<dbReference type="RefSeq" id="WP_202197893.1">
    <property type="nucleotide sequence ID" value="NZ_BAAATO010000004.1"/>
</dbReference>
<proteinExistence type="predicted"/>
<dbReference type="EMBL" id="BNED01000005">
    <property type="protein sequence ID" value="GHI75448.1"/>
    <property type="molecule type" value="Genomic_DNA"/>
</dbReference>
<keyword evidence="4" id="KW-1185">Reference proteome</keyword>
<evidence type="ECO:0000313" key="4">
    <source>
        <dbReference type="Proteomes" id="UP000608522"/>
    </source>
</evidence>
<dbReference type="PROSITE" id="PS51257">
    <property type="entry name" value="PROKAR_LIPOPROTEIN"/>
    <property type="match status" value="1"/>
</dbReference>
<name>A0ABQ3T4X6_9ACTN</name>
<evidence type="ECO:0000256" key="1">
    <source>
        <dbReference type="SAM" id="MobiDB-lite"/>
    </source>
</evidence>
<comment type="caution">
    <text evidence="3">The sequence shown here is derived from an EMBL/GenBank/DDBJ whole genome shotgun (WGS) entry which is preliminary data.</text>
</comment>
<protein>
    <recommendedName>
        <fullName evidence="2">Pyrrolo-quinoline quinone repeat domain-containing protein</fullName>
    </recommendedName>
</protein>
<evidence type="ECO:0000259" key="2">
    <source>
        <dbReference type="Pfam" id="PF13360"/>
    </source>
</evidence>
<dbReference type="InterPro" id="IPR015943">
    <property type="entry name" value="WD40/YVTN_repeat-like_dom_sf"/>
</dbReference>
<dbReference type="InterPro" id="IPR002372">
    <property type="entry name" value="PQQ_rpt_dom"/>
</dbReference>
<dbReference type="SUPFAM" id="SSF50998">
    <property type="entry name" value="Quinoprotein alcohol dehydrogenase-like"/>
    <property type="match status" value="1"/>
</dbReference>
<gene>
    <name evidence="3" type="ORF">Sspor_10090</name>
</gene>
<reference evidence="4" key="1">
    <citation type="submission" date="2023-07" db="EMBL/GenBank/DDBJ databases">
        <title>Whole genome shotgun sequence of Streptomyces spororaveus NBRC 15456.</title>
        <authorList>
            <person name="Komaki H."/>
            <person name="Tamura T."/>
        </authorList>
    </citation>
    <scope>NUCLEOTIDE SEQUENCE [LARGE SCALE GENOMIC DNA]</scope>
    <source>
        <strain evidence="4">NBRC 15456</strain>
    </source>
</reference>
<dbReference type="Proteomes" id="UP000608522">
    <property type="component" value="Unassembled WGS sequence"/>
</dbReference>
<dbReference type="Gene3D" id="2.130.10.10">
    <property type="entry name" value="YVTN repeat-like/Quinoprotein amine dehydrogenase"/>
    <property type="match status" value="1"/>
</dbReference>
<dbReference type="InterPro" id="IPR011047">
    <property type="entry name" value="Quinoprotein_ADH-like_sf"/>
</dbReference>
<dbReference type="Pfam" id="PF13360">
    <property type="entry name" value="PQQ_2"/>
    <property type="match status" value="1"/>
</dbReference>
<feature type="region of interest" description="Disordered" evidence="1">
    <location>
        <begin position="28"/>
        <end position="82"/>
    </location>
</feature>
<accession>A0ABQ3T4X6</accession>
<feature type="domain" description="Pyrrolo-quinoline quinone repeat" evidence="2">
    <location>
        <begin position="168"/>
        <end position="312"/>
    </location>
</feature>
<evidence type="ECO:0000313" key="3">
    <source>
        <dbReference type="EMBL" id="GHI75448.1"/>
    </source>
</evidence>
<sequence>MLSENRVPRRAMGVVGVLLATAGLAACGEGGGASEGKPSGDPAKPSQTDGGKSARQAFDPPVGFEAGGFELPGASQPSTASGGATRAAVTLVDGVAYVTAESGLEATDTQTGKPRWTVGTKNAAEKGGFGSNRGAPRVFESGGKKTVYAAWNRTVPGEGTAPSRKVIEVLAVDTADGRTVWSGEFPAGPRGDGWSSGAIGADEVLAPQVIGVEAGVVVVTADDTTYAVDSAGGTVHWQKPDFRALVLADGVVAGGERAGYGDRRLVGVALATGEARWTVRDATRPAAAGPRLVTADRENRTRVLDAATGSERAVLDTGSWGCRHDARSLLLCSTYGSASKGAIVVFDATSVQKRWALPDASGRVVPKVKAFWHGAVYAETEGEKSVVLDGGTGQDRDTAPGAAPIEVDQYGGLTHSLDHPAYYRAVR</sequence>
<organism evidence="3 4">
    <name type="scientific">Streptomyces spororaveus</name>
    <dbReference type="NCBI Taxonomy" id="284039"/>
    <lineage>
        <taxon>Bacteria</taxon>
        <taxon>Bacillati</taxon>
        <taxon>Actinomycetota</taxon>
        <taxon>Actinomycetes</taxon>
        <taxon>Kitasatosporales</taxon>
        <taxon>Streptomycetaceae</taxon>
        <taxon>Streptomyces</taxon>
    </lineage>
</organism>